<organism evidence="12 13">
    <name type="scientific">Cereibacter johrii</name>
    <dbReference type="NCBI Taxonomy" id="445629"/>
    <lineage>
        <taxon>Bacteria</taxon>
        <taxon>Pseudomonadati</taxon>
        <taxon>Pseudomonadota</taxon>
        <taxon>Alphaproteobacteria</taxon>
        <taxon>Rhodobacterales</taxon>
        <taxon>Paracoccaceae</taxon>
        <taxon>Cereibacter</taxon>
    </lineage>
</organism>
<dbReference type="Gene3D" id="3.20.20.70">
    <property type="entry name" value="Aldolase class I"/>
    <property type="match status" value="1"/>
</dbReference>
<keyword evidence="4" id="KW-0412">Isoleucine biosynthesis</keyword>
<keyword evidence="6" id="KW-0100">Branched-chain amino acid biosynthesis</keyword>
<dbReference type="PROSITE" id="PS00815">
    <property type="entry name" value="AIPM_HOMOCIT_SYNTH_1"/>
    <property type="match status" value="1"/>
</dbReference>
<evidence type="ECO:0000259" key="11">
    <source>
        <dbReference type="PROSITE" id="PS50991"/>
    </source>
</evidence>
<evidence type="ECO:0000256" key="10">
    <source>
        <dbReference type="SAM" id="MobiDB-lite"/>
    </source>
</evidence>
<evidence type="ECO:0000256" key="3">
    <source>
        <dbReference type="ARBA" id="ARBA00022605"/>
    </source>
</evidence>
<dbReference type="InterPro" id="IPR000891">
    <property type="entry name" value="PYR_CT"/>
</dbReference>
<dbReference type="PANTHER" id="PTHR43538">
    <property type="entry name" value="ALPHA-IPM SYNTHASE/HOMOCITRATE SYNTHASE"/>
    <property type="match status" value="1"/>
</dbReference>
<dbReference type="Pfam" id="PF08502">
    <property type="entry name" value="LeuA_dimer"/>
    <property type="match status" value="1"/>
</dbReference>
<dbReference type="EMBL" id="PZZW01000002">
    <property type="protein sequence ID" value="PTM79994.1"/>
    <property type="molecule type" value="Genomic_DNA"/>
</dbReference>
<dbReference type="SUPFAM" id="SSF51569">
    <property type="entry name" value="Aldolase"/>
    <property type="match status" value="1"/>
</dbReference>
<comment type="pathway">
    <text evidence="1">Amino-acid biosynthesis; L-isoleucine biosynthesis; 2-oxobutanoate from pyruvate: step 1/3.</text>
</comment>
<evidence type="ECO:0000256" key="7">
    <source>
        <dbReference type="ARBA" id="ARBA00048263"/>
    </source>
</evidence>
<dbReference type="Gene3D" id="1.10.238.260">
    <property type="match status" value="1"/>
</dbReference>
<dbReference type="InterPro" id="IPR005675">
    <property type="entry name" value="Citramal_synthase"/>
</dbReference>
<evidence type="ECO:0000256" key="5">
    <source>
        <dbReference type="ARBA" id="ARBA00022679"/>
    </source>
</evidence>
<feature type="region of interest" description="Disordered" evidence="10">
    <location>
        <begin position="1"/>
        <end position="49"/>
    </location>
</feature>
<dbReference type="PROSITE" id="PS50991">
    <property type="entry name" value="PYR_CT"/>
    <property type="match status" value="1"/>
</dbReference>
<dbReference type="CDD" id="cd07941">
    <property type="entry name" value="DRE_TIM_LeuA3"/>
    <property type="match status" value="1"/>
</dbReference>
<protein>
    <recommendedName>
        <fullName evidence="8">Citramalate synthase</fullName>
        <ecNumber evidence="8">2.3.3.21</ecNumber>
    </recommendedName>
</protein>
<dbReference type="Proteomes" id="UP000240800">
    <property type="component" value="Unassembled WGS sequence"/>
</dbReference>
<dbReference type="InterPro" id="IPR054691">
    <property type="entry name" value="LeuA/HCS_post-cat"/>
</dbReference>
<keyword evidence="13" id="KW-1185">Reference proteome</keyword>
<dbReference type="InterPro" id="IPR002034">
    <property type="entry name" value="AIPM/Hcit_synth_CS"/>
</dbReference>
<dbReference type="InterPro" id="IPR013785">
    <property type="entry name" value="Aldolase_TIM"/>
</dbReference>
<dbReference type="Pfam" id="PF22617">
    <property type="entry name" value="HCS_D2"/>
    <property type="match status" value="1"/>
</dbReference>
<evidence type="ECO:0000313" key="13">
    <source>
        <dbReference type="Proteomes" id="UP000240800"/>
    </source>
</evidence>
<name>A0ABX5J940_9RHOB</name>
<dbReference type="InterPro" id="IPR036230">
    <property type="entry name" value="LeuA_allosteric_dom_sf"/>
</dbReference>
<evidence type="ECO:0000256" key="4">
    <source>
        <dbReference type="ARBA" id="ARBA00022624"/>
    </source>
</evidence>
<comment type="caution">
    <text evidence="12">The sequence shown here is derived from an EMBL/GenBank/DDBJ whole genome shotgun (WGS) entry which is preliminary data.</text>
</comment>
<reference evidence="12 13" key="1">
    <citation type="submission" date="2018-04" db="EMBL/GenBank/DDBJ databases">
        <title>Genomic Encyclopedia of Type Strains, Phase III (KMG-III): the genomes of soil and plant-associated and newly described type strains.</title>
        <authorList>
            <person name="Whitman W."/>
        </authorList>
    </citation>
    <scope>NUCLEOTIDE SEQUENCE [LARGE SCALE GENOMIC DNA]</scope>
    <source>
        <strain evidence="12 13">JA192</strain>
    </source>
</reference>
<feature type="compositionally biased region" description="Basic and acidic residues" evidence="10">
    <location>
        <begin position="1"/>
        <end position="12"/>
    </location>
</feature>
<comment type="similarity">
    <text evidence="2 9">Belongs to the alpha-IPM synthase/homocitrate synthase family.</text>
</comment>
<dbReference type="Pfam" id="PF00682">
    <property type="entry name" value="HMGL-like"/>
    <property type="match status" value="1"/>
</dbReference>
<dbReference type="SUPFAM" id="SSF110921">
    <property type="entry name" value="2-isopropylmalate synthase LeuA, allosteric (dimerisation) domain"/>
    <property type="match status" value="1"/>
</dbReference>
<dbReference type="SMART" id="SM00917">
    <property type="entry name" value="LeuA_dimer"/>
    <property type="match status" value="1"/>
</dbReference>
<dbReference type="EC" id="2.3.3.21" evidence="8"/>
<dbReference type="InterPro" id="IPR013709">
    <property type="entry name" value="2-isopropylmalate_synth_dimer"/>
</dbReference>
<dbReference type="Gene3D" id="3.30.160.270">
    <property type="match status" value="1"/>
</dbReference>
<evidence type="ECO:0000256" key="9">
    <source>
        <dbReference type="RuleBase" id="RU003523"/>
    </source>
</evidence>
<proteinExistence type="inferred from homology"/>
<dbReference type="PROSITE" id="PS00816">
    <property type="entry name" value="AIPM_HOMOCIT_SYNTH_2"/>
    <property type="match status" value="1"/>
</dbReference>
<comment type="catalytic activity">
    <reaction evidence="7">
        <text>pyruvate + acetyl-CoA + H2O = (3R)-citramalate + CoA + H(+)</text>
        <dbReference type="Rhea" id="RHEA:19045"/>
        <dbReference type="ChEBI" id="CHEBI:15361"/>
        <dbReference type="ChEBI" id="CHEBI:15377"/>
        <dbReference type="ChEBI" id="CHEBI:15378"/>
        <dbReference type="ChEBI" id="CHEBI:30934"/>
        <dbReference type="ChEBI" id="CHEBI:57287"/>
        <dbReference type="ChEBI" id="CHEBI:57288"/>
        <dbReference type="EC" id="2.3.3.21"/>
    </reaction>
</comment>
<feature type="domain" description="Pyruvate carboxyltransferase" evidence="11">
    <location>
        <begin position="58"/>
        <end position="324"/>
    </location>
</feature>
<evidence type="ECO:0000256" key="2">
    <source>
        <dbReference type="ARBA" id="ARBA00006154"/>
    </source>
</evidence>
<evidence type="ECO:0000256" key="6">
    <source>
        <dbReference type="ARBA" id="ARBA00023304"/>
    </source>
</evidence>
<dbReference type="NCBIfam" id="TIGR00977">
    <property type="entry name" value="citramal_synth"/>
    <property type="match status" value="1"/>
</dbReference>
<dbReference type="PANTHER" id="PTHR43538:SF1">
    <property type="entry name" value="(R)-CITRAMALATE SYNTHASE"/>
    <property type="match status" value="1"/>
</dbReference>
<evidence type="ECO:0000313" key="12">
    <source>
        <dbReference type="EMBL" id="PTM79994.1"/>
    </source>
</evidence>
<gene>
    <name evidence="12" type="ORF">C8J29_10262</name>
</gene>
<keyword evidence="5 9" id="KW-0808">Transferase</keyword>
<evidence type="ECO:0000256" key="8">
    <source>
        <dbReference type="NCBIfam" id="TIGR00977"/>
    </source>
</evidence>
<sequence length="593" mass="63427">MSDAPRADRQGGDRSGSGATEAGGLSAPRTPRGYLDQNEGQERVAGQGVASGSVKERLWIYDTTLRDGQQTQGVQFSTPEKRQIAEALDRLGVDYIEGGWPGANPTDSEFFAALPAVRARVAAFGMTKRAGRSAENDDVLAAVLDAGTDTVCLVGKTHEFHVTTALGVTLEENLEAIRASVAHVVARGREAILDAEHFFDGYRANPAYALGCLQAALGAGARWVVLCDTNGGTLPAEVGRIVAEVIAQGVPGDRLGIHTHDDTGTAVAATLAAVDAGARQVQGTLNGLGERCGNANLTTLIPTFLLKEPYASRFETGISREALSGMVRLSRMLDDILNRVPRRASAYVGASAFAHKAGLHASAILKDPATYEHVDPALVGNVRVIPMSNQAGQSNLRARLAEAGLEVPPGDPRLGRILETVKAREDQGYAYDSAQASFELVARRELGLLPSFFEVKRYRVTVERRRVGQGTMTLSEAVVVVLIDGQRVLSVSESLDENGTERGPVNALSKALAKDLGRWQSVIDDMRLVDFKVRITQGGTEAATRVIIDSEDGQGRRWSTVGVSPNIVDASFEALLDAINWKLVRDARQEDSR</sequence>
<evidence type="ECO:0000256" key="1">
    <source>
        <dbReference type="ARBA" id="ARBA00004743"/>
    </source>
</evidence>
<accession>A0ABX5J940</accession>
<keyword evidence="3" id="KW-0028">Amino-acid biosynthesis</keyword>